<accession>A0A512DLV7</accession>
<dbReference type="AlphaFoldDB" id="A0A512DLV7"/>
<comment type="caution">
    <text evidence="1">The sequence shown here is derived from an EMBL/GenBank/DDBJ whole genome shotgun (WGS) entry which is preliminary data.</text>
</comment>
<gene>
    <name evidence="1" type="ORF">SAE02_16090</name>
</gene>
<evidence type="ECO:0000313" key="2">
    <source>
        <dbReference type="Proteomes" id="UP000321523"/>
    </source>
</evidence>
<organism evidence="1 2">
    <name type="scientific">Skermanella aerolata</name>
    <dbReference type="NCBI Taxonomy" id="393310"/>
    <lineage>
        <taxon>Bacteria</taxon>
        <taxon>Pseudomonadati</taxon>
        <taxon>Pseudomonadota</taxon>
        <taxon>Alphaproteobacteria</taxon>
        <taxon>Rhodospirillales</taxon>
        <taxon>Azospirillaceae</taxon>
        <taxon>Skermanella</taxon>
    </lineage>
</organism>
<dbReference type="RefSeq" id="WP_044427189.1">
    <property type="nucleotide sequence ID" value="NZ_BJYZ01000006.1"/>
</dbReference>
<evidence type="ECO:0000313" key="1">
    <source>
        <dbReference type="EMBL" id="GEO37461.1"/>
    </source>
</evidence>
<keyword evidence="2" id="KW-1185">Reference proteome</keyword>
<name>A0A512DLV7_9PROT</name>
<protein>
    <submittedName>
        <fullName evidence="1">Uncharacterized protein</fullName>
    </submittedName>
</protein>
<dbReference type="EMBL" id="BJYZ01000006">
    <property type="protein sequence ID" value="GEO37461.1"/>
    <property type="molecule type" value="Genomic_DNA"/>
</dbReference>
<reference evidence="1 2" key="1">
    <citation type="submission" date="2019-07" db="EMBL/GenBank/DDBJ databases">
        <title>Whole genome shotgun sequence of Skermanella aerolata NBRC 106429.</title>
        <authorList>
            <person name="Hosoyama A."/>
            <person name="Uohara A."/>
            <person name="Ohji S."/>
            <person name="Ichikawa N."/>
        </authorList>
    </citation>
    <scope>NUCLEOTIDE SEQUENCE [LARGE SCALE GENOMIC DNA]</scope>
    <source>
        <strain evidence="1 2">NBRC 106429</strain>
    </source>
</reference>
<sequence length="174" mass="18526">MRQEKRKGWKDRRVVAVAVAAAIALPALAGFTLGRSAPEPVEILQVACGLPRETVSFSLPGTLLTMTGGPGDGMHVPVWLGPFRHQGSADVVRLRFSGDADGSGSSITRVGDVLHLPVNTGDPADPPQRILLHCRNDVVAKVQYVSQDGISKDFPVVRTLMAEDMSSDPHLAAK</sequence>
<dbReference type="OrthoDB" id="7357616at2"/>
<proteinExistence type="predicted"/>
<dbReference type="Proteomes" id="UP000321523">
    <property type="component" value="Unassembled WGS sequence"/>
</dbReference>